<dbReference type="HOGENOM" id="CLU_1313988_0_0_7"/>
<organism evidence="2 3">
    <name type="scientific">Helicobacter cetorum (strain ATCC BAA-429 / MIT 00-7128)</name>
    <dbReference type="NCBI Taxonomy" id="182217"/>
    <lineage>
        <taxon>Bacteria</taxon>
        <taxon>Pseudomonadati</taxon>
        <taxon>Campylobacterota</taxon>
        <taxon>Epsilonproteobacteria</taxon>
        <taxon>Campylobacterales</taxon>
        <taxon>Helicobacteraceae</taxon>
        <taxon>Helicobacter</taxon>
    </lineage>
</organism>
<feature type="domain" description="Guanylate cyclase" evidence="1">
    <location>
        <begin position="46"/>
        <end position="163"/>
    </location>
</feature>
<dbReference type="RefSeq" id="WP_014661445.1">
    <property type="nucleotide sequence ID" value="NC_017737.1"/>
</dbReference>
<dbReference type="GO" id="GO:0009190">
    <property type="term" value="P:cyclic nucleotide biosynthetic process"/>
    <property type="evidence" value="ECO:0007669"/>
    <property type="project" value="InterPro"/>
</dbReference>
<dbReference type="Gene3D" id="3.30.70.1230">
    <property type="entry name" value="Nucleotide cyclase"/>
    <property type="match status" value="1"/>
</dbReference>
<dbReference type="AlphaFoldDB" id="I0ENQ8"/>
<dbReference type="EMBL" id="CP003479">
    <property type="protein sequence ID" value="AFI04577.1"/>
    <property type="molecule type" value="Genomic_DNA"/>
</dbReference>
<keyword evidence="3" id="KW-1185">Reference proteome</keyword>
<dbReference type="Pfam" id="PF00211">
    <property type="entry name" value="Guanylate_cyc"/>
    <property type="match status" value="1"/>
</dbReference>
<dbReference type="KEGG" id="hce:HCW_06595"/>
<dbReference type="Proteomes" id="UP000005010">
    <property type="component" value="Chromosome"/>
</dbReference>
<protein>
    <submittedName>
        <fullName evidence="2">Adenylate/guanylate cyclase</fullName>
    </submittedName>
</protein>
<dbReference type="GO" id="GO:0004016">
    <property type="term" value="F:adenylate cyclase activity"/>
    <property type="evidence" value="ECO:0007669"/>
    <property type="project" value="UniProtKB-ARBA"/>
</dbReference>
<proteinExistence type="predicted"/>
<dbReference type="InterPro" id="IPR029787">
    <property type="entry name" value="Nucleotide_cyclase"/>
</dbReference>
<evidence type="ECO:0000313" key="3">
    <source>
        <dbReference type="Proteomes" id="UP000005010"/>
    </source>
</evidence>
<dbReference type="STRING" id="182217.HCW_06595"/>
<dbReference type="PROSITE" id="PS50125">
    <property type="entry name" value="GUANYLATE_CYCLASE_2"/>
    <property type="match status" value="1"/>
</dbReference>
<dbReference type="PATRIC" id="fig|182217.3.peg.1393"/>
<gene>
    <name evidence="2" type="ordered locus">HCW_06595</name>
</gene>
<evidence type="ECO:0000259" key="1">
    <source>
        <dbReference type="PROSITE" id="PS50125"/>
    </source>
</evidence>
<sequence>MGLEFIETLQSFEEYCNKPKMLFCESIPLSKIRLETDEWIEADNVACVFVDLENSTRFAINPTQKEKEFFAWYGDTLIRIFHRYETKYTDFQGDGGFALFDSKNSLKDAFDCAVTINHFFNYKHEIKVRIGIDIGTIYTKKVGVRGDNKEIWLGPVSIASKLCNEKSGNLRNMRISSRFYENLSKYEKSFFKKTSNFYHGGIHWENKSI</sequence>
<dbReference type="GO" id="GO:0035556">
    <property type="term" value="P:intracellular signal transduction"/>
    <property type="evidence" value="ECO:0007669"/>
    <property type="project" value="InterPro"/>
</dbReference>
<dbReference type="SUPFAM" id="SSF55073">
    <property type="entry name" value="Nucleotide cyclase"/>
    <property type="match status" value="1"/>
</dbReference>
<accession>I0ENQ8</accession>
<dbReference type="InterPro" id="IPR001054">
    <property type="entry name" value="A/G_cyclase"/>
</dbReference>
<reference evidence="3" key="1">
    <citation type="submission" date="2012-04" db="EMBL/GenBank/DDBJ databases">
        <title>Complete genome sequence of Helicobacter cetorum strain MIT 00-7128.</title>
        <authorList>
            <person name="Kersulyte D."/>
            <person name="Berg D.E."/>
        </authorList>
    </citation>
    <scope>NUCLEOTIDE SEQUENCE [LARGE SCALE GENOMIC DNA]</scope>
    <source>
        <strain evidence="3">MIT 00-7128</strain>
    </source>
</reference>
<name>I0ENQ8_HELC0</name>
<evidence type="ECO:0000313" key="2">
    <source>
        <dbReference type="EMBL" id="AFI04577.1"/>
    </source>
</evidence>